<feature type="DNA-binding region" description="HMG box" evidence="2">
    <location>
        <begin position="97"/>
        <end position="165"/>
    </location>
</feature>
<keyword evidence="1 2" id="KW-0238">DNA-binding</keyword>
<evidence type="ECO:0000256" key="1">
    <source>
        <dbReference type="ARBA" id="ARBA00023125"/>
    </source>
</evidence>
<protein>
    <recommendedName>
        <fullName evidence="4">HMG box domain-containing protein</fullName>
    </recommendedName>
</protein>
<evidence type="ECO:0000313" key="5">
    <source>
        <dbReference type="EMBL" id="CAL1701971.1"/>
    </source>
</evidence>
<dbReference type="PANTHER" id="PTHR48112">
    <property type="entry name" value="HIGH MOBILITY GROUP PROTEIN DSP1"/>
    <property type="match status" value="1"/>
</dbReference>
<evidence type="ECO:0000313" key="6">
    <source>
        <dbReference type="Proteomes" id="UP001497453"/>
    </source>
</evidence>
<evidence type="ECO:0000256" key="3">
    <source>
        <dbReference type="SAM" id="MobiDB-lite"/>
    </source>
</evidence>
<dbReference type="InterPro" id="IPR009071">
    <property type="entry name" value="HMG_box_dom"/>
</dbReference>
<feature type="compositionally biased region" description="Acidic residues" evidence="3">
    <location>
        <begin position="204"/>
        <end position="220"/>
    </location>
</feature>
<reference evidence="6" key="1">
    <citation type="submission" date="2024-04" db="EMBL/GenBank/DDBJ databases">
        <authorList>
            <person name="Shaw F."/>
            <person name="Minotto A."/>
        </authorList>
    </citation>
    <scope>NUCLEOTIDE SEQUENCE [LARGE SCALE GENOMIC DNA]</scope>
</reference>
<name>A0ABP1D240_9APHY</name>
<gene>
    <name evidence="5" type="ORF">GFSPODELE1_LOCUS3826</name>
</gene>
<dbReference type="SUPFAM" id="SSF47095">
    <property type="entry name" value="HMG-box"/>
    <property type="match status" value="1"/>
</dbReference>
<evidence type="ECO:0000256" key="2">
    <source>
        <dbReference type="PROSITE-ProRule" id="PRU00267"/>
    </source>
</evidence>
<feature type="domain" description="HMG box" evidence="4">
    <location>
        <begin position="97"/>
        <end position="165"/>
    </location>
</feature>
<keyword evidence="6" id="KW-1185">Reference proteome</keyword>
<organism evidence="5 6">
    <name type="scientific">Somion occarium</name>
    <dbReference type="NCBI Taxonomy" id="3059160"/>
    <lineage>
        <taxon>Eukaryota</taxon>
        <taxon>Fungi</taxon>
        <taxon>Dikarya</taxon>
        <taxon>Basidiomycota</taxon>
        <taxon>Agaricomycotina</taxon>
        <taxon>Agaricomycetes</taxon>
        <taxon>Polyporales</taxon>
        <taxon>Cerrenaceae</taxon>
        <taxon>Somion</taxon>
    </lineage>
</organism>
<dbReference type="EMBL" id="OZ037945">
    <property type="protein sequence ID" value="CAL1701971.1"/>
    <property type="molecule type" value="Genomic_DNA"/>
</dbReference>
<evidence type="ECO:0000259" key="4">
    <source>
        <dbReference type="PROSITE" id="PS50118"/>
    </source>
</evidence>
<feature type="region of interest" description="Disordered" evidence="3">
    <location>
        <begin position="66"/>
        <end position="103"/>
    </location>
</feature>
<keyword evidence="2" id="KW-0539">Nucleus</keyword>
<dbReference type="Pfam" id="PF00505">
    <property type="entry name" value="HMG_box"/>
    <property type="match status" value="1"/>
</dbReference>
<accession>A0ABP1D240</accession>
<dbReference type="Proteomes" id="UP001497453">
    <property type="component" value="Chromosome 2"/>
</dbReference>
<feature type="region of interest" description="Disordered" evidence="3">
    <location>
        <begin position="167"/>
        <end position="250"/>
    </location>
</feature>
<dbReference type="SMART" id="SM00398">
    <property type="entry name" value="HMG"/>
    <property type="match status" value="1"/>
</dbReference>
<proteinExistence type="predicted"/>
<dbReference type="PROSITE" id="PS50118">
    <property type="entry name" value="HMG_BOX_2"/>
    <property type="match status" value="1"/>
</dbReference>
<dbReference type="Gene3D" id="1.10.30.10">
    <property type="entry name" value="High mobility group box domain"/>
    <property type="match status" value="1"/>
</dbReference>
<sequence>MANLPEGLAQFEYQKMQLIGSLSAVAETMRTCANIAEQFAQMVSQVSYAQGAPTNGQFAVPAVPLHAAPGRGKRKAADDTDGPKAKRVKKPRDPNAPKRPASSYLLFQNEVRQQLKDKNPTLPNNELLSLIAKMWKEMPKEQKDTYEARQKMAKEEWIVNKTAYQASMDAQEHTPSESPVAEIQPAPVPVPVSVPAPAQAASDSSEDSSSEEEASDSDSDNSDKIVRPAKGRTVSKVPAQHPEKKVKKKA</sequence>
<dbReference type="InterPro" id="IPR036910">
    <property type="entry name" value="HMG_box_dom_sf"/>
</dbReference>
<dbReference type="PANTHER" id="PTHR48112:SF22">
    <property type="entry name" value="MITOCHONDRIAL TRANSCRIPTION FACTOR A, ISOFORM B"/>
    <property type="match status" value="1"/>
</dbReference>
<dbReference type="CDD" id="cd00084">
    <property type="entry name" value="HMG-box_SF"/>
    <property type="match status" value="1"/>
</dbReference>
<feature type="compositionally biased region" description="Basic and acidic residues" evidence="3">
    <location>
        <begin position="75"/>
        <end position="84"/>
    </location>
</feature>
<dbReference type="InterPro" id="IPR050342">
    <property type="entry name" value="HMGB"/>
</dbReference>